<evidence type="ECO:0000313" key="1">
    <source>
        <dbReference type="EnsemblPlants" id="Solyc02g070930.1.1.1"/>
    </source>
</evidence>
<dbReference type="Gramene" id="Solyc02g070930.1.1">
    <property type="protein sequence ID" value="Solyc02g070930.1.1.1"/>
    <property type="gene ID" value="Solyc02g070930.1"/>
</dbReference>
<dbReference type="EnsemblPlants" id="Solyc02g070930.1.1">
    <property type="protein sequence ID" value="Solyc02g070930.1.1.1"/>
    <property type="gene ID" value="Solyc02g070930.1"/>
</dbReference>
<dbReference type="PaxDb" id="4081-Solyc02g070930.1.1"/>
<sequence>MESAGVSSQLRYNRLIKDWVGVSTASRLDESSSFNLFSNCLRDEKKLECGEGL</sequence>
<organism evidence="1">
    <name type="scientific">Solanum lycopersicum</name>
    <name type="common">Tomato</name>
    <name type="synonym">Lycopersicon esculentum</name>
    <dbReference type="NCBI Taxonomy" id="4081"/>
    <lineage>
        <taxon>Eukaryota</taxon>
        <taxon>Viridiplantae</taxon>
        <taxon>Streptophyta</taxon>
        <taxon>Embryophyta</taxon>
        <taxon>Tracheophyta</taxon>
        <taxon>Spermatophyta</taxon>
        <taxon>Magnoliopsida</taxon>
        <taxon>eudicotyledons</taxon>
        <taxon>Gunneridae</taxon>
        <taxon>Pentapetalae</taxon>
        <taxon>asterids</taxon>
        <taxon>lamiids</taxon>
        <taxon>Solanales</taxon>
        <taxon>Solanaceae</taxon>
        <taxon>Solanoideae</taxon>
        <taxon>Solaneae</taxon>
        <taxon>Solanum</taxon>
        <taxon>Solanum subgen. Lycopersicon</taxon>
    </lineage>
</organism>
<protein>
    <submittedName>
        <fullName evidence="1">Uncharacterized protein</fullName>
    </submittedName>
</protein>
<dbReference type="InParanoid" id="A0A3Q7F275"/>
<keyword evidence="2" id="KW-1185">Reference proteome</keyword>
<evidence type="ECO:0000313" key="2">
    <source>
        <dbReference type="Proteomes" id="UP000004994"/>
    </source>
</evidence>
<name>A0A3Q7F275_SOLLC</name>
<accession>A0A3Q7F275</accession>
<dbReference type="Proteomes" id="UP000004994">
    <property type="component" value="Chromosome 2"/>
</dbReference>
<dbReference type="AlphaFoldDB" id="A0A3Q7F275"/>
<reference evidence="1" key="1">
    <citation type="journal article" date="2012" name="Nature">
        <title>The tomato genome sequence provides insights into fleshy fruit evolution.</title>
        <authorList>
            <consortium name="Tomato Genome Consortium"/>
        </authorList>
    </citation>
    <scope>NUCLEOTIDE SEQUENCE [LARGE SCALE GENOMIC DNA]</scope>
    <source>
        <strain evidence="1">cv. Heinz 1706</strain>
    </source>
</reference>
<reference evidence="1" key="2">
    <citation type="submission" date="2019-01" db="UniProtKB">
        <authorList>
            <consortium name="EnsemblPlants"/>
        </authorList>
    </citation>
    <scope>IDENTIFICATION</scope>
    <source>
        <strain evidence="1">cv. Heinz 1706</strain>
    </source>
</reference>
<proteinExistence type="predicted"/>